<dbReference type="SUPFAM" id="SSF88713">
    <property type="entry name" value="Glycoside hydrolase/deacetylase"/>
    <property type="match status" value="1"/>
</dbReference>
<evidence type="ECO:0000313" key="2">
    <source>
        <dbReference type="EMBL" id="SFI10971.1"/>
    </source>
</evidence>
<keyword evidence="3" id="KW-1185">Reference proteome</keyword>
<dbReference type="InterPro" id="IPR011330">
    <property type="entry name" value="Glyco_hydro/deAcase_b/a-brl"/>
</dbReference>
<dbReference type="GO" id="GO:0005975">
    <property type="term" value="P:carbohydrate metabolic process"/>
    <property type="evidence" value="ECO:0007669"/>
    <property type="project" value="InterPro"/>
</dbReference>
<dbReference type="Pfam" id="PF01522">
    <property type="entry name" value="Polysacc_deac_1"/>
    <property type="match status" value="1"/>
</dbReference>
<dbReference type="RefSeq" id="WP_090625211.1">
    <property type="nucleotide sequence ID" value="NZ_FOQO01000002.1"/>
</dbReference>
<dbReference type="CDD" id="cd10917">
    <property type="entry name" value="CE4_NodB_like_6s_7s"/>
    <property type="match status" value="1"/>
</dbReference>
<name>A0A1I3FJ95_9SPHI</name>
<sequence>MIGLIIGLLLIAVTTLVLGIFNIQWNFFLKAVHRADTTSRQIALTFDDGPHPVYTSQVLEQLGRHRLHATFFCIGKHVVQYPHVVKELLHRGHVVGNHSFTHAVTIDFHDRAKWVTEIRQTDDAIEQATGKQSRFFRPPYGVTTPHLATAIKETGHTVIGWKVRPYDTLNRSPEQIVHAILRKTKPGDIILLHDTHERIVPVLEQLLPELKKRKFEMVTVEKLIQQHAYTQD</sequence>
<evidence type="ECO:0000313" key="3">
    <source>
        <dbReference type="Proteomes" id="UP000198670"/>
    </source>
</evidence>
<dbReference type="Gene3D" id="3.20.20.370">
    <property type="entry name" value="Glycoside hydrolase/deacetylase"/>
    <property type="match status" value="1"/>
</dbReference>
<organism evidence="2 3">
    <name type="scientific">Parapedobacter indicus</name>
    <dbReference type="NCBI Taxonomy" id="1477437"/>
    <lineage>
        <taxon>Bacteria</taxon>
        <taxon>Pseudomonadati</taxon>
        <taxon>Bacteroidota</taxon>
        <taxon>Sphingobacteriia</taxon>
        <taxon>Sphingobacteriales</taxon>
        <taxon>Sphingobacteriaceae</taxon>
        <taxon>Parapedobacter</taxon>
    </lineage>
</organism>
<dbReference type="OrthoDB" id="9812065at2"/>
<dbReference type="AlphaFoldDB" id="A0A1I3FJ95"/>
<accession>A0A1I3FJ95</accession>
<dbReference type="PANTHER" id="PTHR10587">
    <property type="entry name" value="GLYCOSYL TRANSFERASE-RELATED"/>
    <property type="match status" value="1"/>
</dbReference>
<dbReference type="STRING" id="1477437.SAMN05444682_102348"/>
<proteinExistence type="predicted"/>
<gene>
    <name evidence="2" type="ORF">SAMN05444682_102348</name>
</gene>
<dbReference type="GO" id="GO:0016810">
    <property type="term" value="F:hydrolase activity, acting on carbon-nitrogen (but not peptide) bonds"/>
    <property type="evidence" value="ECO:0007669"/>
    <property type="project" value="InterPro"/>
</dbReference>
<protein>
    <submittedName>
        <fullName evidence="2">Peptidoglycan/xylan/chitin deacetylase, PgdA/CDA1 family</fullName>
    </submittedName>
</protein>
<feature type="domain" description="NodB homology" evidence="1">
    <location>
        <begin position="40"/>
        <end position="218"/>
    </location>
</feature>
<dbReference type="InterPro" id="IPR002509">
    <property type="entry name" value="NODB_dom"/>
</dbReference>
<dbReference type="Proteomes" id="UP000198670">
    <property type="component" value="Unassembled WGS sequence"/>
</dbReference>
<dbReference type="InterPro" id="IPR050248">
    <property type="entry name" value="Polysacc_deacetylase_ArnD"/>
</dbReference>
<evidence type="ECO:0000259" key="1">
    <source>
        <dbReference type="PROSITE" id="PS51677"/>
    </source>
</evidence>
<dbReference type="EMBL" id="FOQO01000002">
    <property type="protein sequence ID" value="SFI10971.1"/>
    <property type="molecule type" value="Genomic_DNA"/>
</dbReference>
<reference evidence="2 3" key="1">
    <citation type="submission" date="2016-10" db="EMBL/GenBank/DDBJ databases">
        <authorList>
            <person name="de Groot N.N."/>
        </authorList>
    </citation>
    <scope>NUCLEOTIDE SEQUENCE [LARGE SCALE GENOMIC DNA]</scope>
    <source>
        <strain evidence="2 3">RK1</strain>
    </source>
</reference>
<dbReference type="PROSITE" id="PS51677">
    <property type="entry name" value="NODB"/>
    <property type="match status" value="1"/>
</dbReference>